<dbReference type="GO" id="GO:0005737">
    <property type="term" value="C:cytoplasm"/>
    <property type="evidence" value="ECO:0007669"/>
    <property type="project" value="TreeGrafter"/>
</dbReference>
<evidence type="ECO:0000313" key="6">
    <source>
        <dbReference type="Proteomes" id="UP000179266"/>
    </source>
</evidence>
<dbReference type="SMART" id="SM00220">
    <property type="entry name" value="S_TKc"/>
    <property type="match status" value="1"/>
</dbReference>
<dbReference type="InterPro" id="IPR045269">
    <property type="entry name" value="Atg1-like"/>
</dbReference>
<dbReference type="PROSITE" id="PS00107">
    <property type="entry name" value="PROTEIN_KINASE_ATP"/>
    <property type="match status" value="1"/>
</dbReference>
<name>A0A1F7RLH0_9BACT</name>
<dbReference type="CDD" id="cd14014">
    <property type="entry name" value="STKc_PknB_like"/>
    <property type="match status" value="1"/>
</dbReference>
<dbReference type="AlphaFoldDB" id="A0A1F7RLH0"/>
<evidence type="ECO:0000256" key="2">
    <source>
        <dbReference type="ARBA" id="ARBA00022840"/>
    </source>
</evidence>
<dbReference type="SUPFAM" id="SSF52540">
    <property type="entry name" value="P-loop containing nucleoside triphosphate hydrolases"/>
    <property type="match status" value="1"/>
</dbReference>
<evidence type="ECO:0000259" key="4">
    <source>
        <dbReference type="PROSITE" id="PS50011"/>
    </source>
</evidence>
<dbReference type="InterPro" id="IPR011009">
    <property type="entry name" value="Kinase-like_dom_sf"/>
</dbReference>
<dbReference type="InterPro" id="IPR027417">
    <property type="entry name" value="P-loop_NTPase"/>
</dbReference>
<keyword evidence="1 3" id="KW-0547">Nucleotide-binding</keyword>
<proteinExistence type="predicted"/>
<feature type="domain" description="Protein kinase" evidence="4">
    <location>
        <begin position="11"/>
        <end position="286"/>
    </location>
</feature>
<dbReference type="GO" id="GO:0004674">
    <property type="term" value="F:protein serine/threonine kinase activity"/>
    <property type="evidence" value="ECO:0007669"/>
    <property type="project" value="InterPro"/>
</dbReference>
<dbReference type="PROSITE" id="PS00108">
    <property type="entry name" value="PROTEIN_KINASE_ST"/>
    <property type="match status" value="1"/>
</dbReference>
<dbReference type="InterPro" id="IPR017441">
    <property type="entry name" value="Protein_kinase_ATP_BS"/>
</dbReference>
<gene>
    <name evidence="5" type="ORF">A2161_17335</name>
</gene>
<keyword evidence="2 3" id="KW-0067">ATP-binding</keyword>
<dbReference type="PANTHER" id="PTHR24348:SF68">
    <property type="entry name" value="SERINE_THREONINE-PROTEIN KINASE ATG1C"/>
    <property type="match status" value="1"/>
</dbReference>
<dbReference type="Pfam" id="PF00069">
    <property type="entry name" value="Pkinase"/>
    <property type="match status" value="1"/>
</dbReference>
<dbReference type="PROSITE" id="PS50011">
    <property type="entry name" value="PROTEIN_KINASE_DOM"/>
    <property type="match status" value="1"/>
</dbReference>
<dbReference type="Proteomes" id="UP000179266">
    <property type="component" value="Unassembled WGS sequence"/>
</dbReference>
<dbReference type="SUPFAM" id="SSF56112">
    <property type="entry name" value="Protein kinase-like (PK-like)"/>
    <property type="match status" value="1"/>
</dbReference>
<dbReference type="Gene3D" id="3.40.50.300">
    <property type="entry name" value="P-loop containing nucleotide triphosphate hydrolases"/>
    <property type="match status" value="1"/>
</dbReference>
<dbReference type="GO" id="GO:0005524">
    <property type="term" value="F:ATP binding"/>
    <property type="evidence" value="ECO:0007669"/>
    <property type="project" value="UniProtKB-UniRule"/>
</dbReference>
<dbReference type="Pfam" id="PF13191">
    <property type="entry name" value="AAA_16"/>
    <property type="match status" value="1"/>
</dbReference>
<dbReference type="Gene3D" id="3.30.200.20">
    <property type="entry name" value="Phosphorylase Kinase, domain 1"/>
    <property type="match status" value="1"/>
</dbReference>
<reference evidence="5 6" key="1">
    <citation type="journal article" date="2016" name="Nat. Commun.">
        <title>Thousands of microbial genomes shed light on interconnected biogeochemical processes in an aquifer system.</title>
        <authorList>
            <person name="Anantharaman K."/>
            <person name="Brown C.T."/>
            <person name="Hug L.A."/>
            <person name="Sharon I."/>
            <person name="Castelle C.J."/>
            <person name="Probst A.J."/>
            <person name="Thomas B.C."/>
            <person name="Singh A."/>
            <person name="Wilkins M.J."/>
            <person name="Karaoz U."/>
            <person name="Brodie E.L."/>
            <person name="Williams K.H."/>
            <person name="Hubbard S.S."/>
            <person name="Banfield J.F."/>
        </authorList>
    </citation>
    <scope>NUCLEOTIDE SEQUENCE [LARGE SCALE GENOMIC DNA]</scope>
</reference>
<evidence type="ECO:0000313" key="5">
    <source>
        <dbReference type="EMBL" id="OGL42409.1"/>
    </source>
</evidence>
<protein>
    <recommendedName>
        <fullName evidence="4">Protein kinase domain-containing protein</fullName>
    </recommendedName>
</protein>
<evidence type="ECO:0000256" key="1">
    <source>
        <dbReference type="ARBA" id="ARBA00022741"/>
    </source>
</evidence>
<dbReference type="InterPro" id="IPR041664">
    <property type="entry name" value="AAA_16"/>
</dbReference>
<evidence type="ECO:0000256" key="3">
    <source>
        <dbReference type="PROSITE-ProRule" id="PRU10141"/>
    </source>
</evidence>
<dbReference type="InterPro" id="IPR000719">
    <property type="entry name" value="Prot_kinase_dom"/>
</dbReference>
<dbReference type="EMBL" id="MGDD01000326">
    <property type="protein sequence ID" value="OGL42409.1"/>
    <property type="molecule type" value="Genomic_DNA"/>
</dbReference>
<dbReference type="PANTHER" id="PTHR24348">
    <property type="entry name" value="SERINE/THREONINE-PROTEIN KINASE UNC-51-RELATED"/>
    <property type="match status" value="1"/>
</dbReference>
<dbReference type="Gene3D" id="1.10.510.10">
    <property type="entry name" value="Transferase(Phosphotransferase) domain 1"/>
    <property type="match status" value="1"/>
</dbReference>
<accession>A0A1F7RLH0</accession>
<sequence>MDKFDEKIDHYRIIKSLGKGRYGVVYHVADELDGSEYALKLFQYRDPSAQTPVRRFRREFQSIVKLDHPHIIKVFEMGSYNEQLFYTMELVDGLTLNRYFDPDQKHTGKKDLMNPDRLERIFTCMDQILSALNYLHRQNIVHRDLKPENIMIDYSGNVKIMDFGLIKNFDTRSALTVQGTIVGTLTHIAPEQIKGVEIDGRADLYSLGIILYESLTGELPFIAEDIPGLLFQHLYKLPESPKRFNPDIDDKLAEIIIRSLQKEPVFRFLSASDFQRELNLYRNQTFGKVDNCKPIADKYKQVKTSESLILIPMFCGREKELNILINATDQLVTEHKNHFFIINSEKGMGKTRLITEFHNRIAIKNVKLFKGIAFKHELFPFRMYSDIFSQMAQIFSSSEIPRLCDPSNNQEKNVDKLKEILSGFQYIPEKRSSLETPGFTSLEYKTFFFKAIQVLLKSIAEKTPVIITLDDIHYTDEYSLDLTKYLIQNMIFDVVSAEGKNDKFPVLIIAACCPDELLERPTFNSFIEMYKDQNFVTNMFLKRFSDKELEQFILSLLGITNMPDKLFELMSRESEGNLFFTEEIIRSLIETHKLFRKNNLWYFDHENVQSIDVPEKIRIRINNRLNSLNDDVIKVLNIAALIGREFDFELLMHVTEHEEIVLLEIIDQLVKKHFLKEPEKSDDTHFLFYHDKIREVIIDNIKIPARKRKLHSKIAKKMESLFSSNLSPNYSVLAFHFERAKEFAAAIYYYQKAAEHTVSQNLNHAALRLYKNSLELLRSYKYAPEIPDNVDNFRVTVQKIFNIVNKMKVIESYKIDLQKFVECEDSGRNTENEDKIIKTIEKVISETET</sequence>
<comment type="caution">
    <text evidence="5">The sequence shown here is derived from an EMBL/GenBank/DDBJ whole genome shotgun (WGS) entry which is preliminary data.</text>
</comment>
<feature type="binding site" evidence="3">
    <location>
        <position position="40"/>
    </location>
    <ligand>
        <name>ATP</name>
        <dbReference type="ChEBI" id="CHEBI:30616"/>
    </ligand>
</feature>
<dbReference type="InterPro" id="IPR008271">
    <property type="entry name" value="Ser/Thr_kinase_AS"/>
</dbReference>
<organism evidence="5 6">
    <name type="scientific">Candidatus Schekmanbacteria bacterium RBG_13_48_7</name>
    <dbReference type="NCBI Taxonomy" id="1817878"/>
    <lineage>
        <taxon>Bacteria</taxon>
        <taxon>Candidatus Schekmaniibacteriota</taxon>
    </lineage>
</organism>